<evidence type="ECO:0000313" key="11">
    <source>
        <dbReference type="Proteomes" id="UP000580250"/>
    </source>
</evidence>
<dbReference type="SUPFAM" id="SSF51735">
    <property type="entry name" value="NAD(P)-binding Rossmann-fold domains"/>
    <property type="match status" value="1"/>
</dbReference>
<comment type="similarity">
    <text evidence="9">Belongs to the short-chain dehydrogenases/reductases (SDR) family. 17-beta-HSD 3 subfamily.</text>
</comment>
<accession>A0A6V7VC73</accession>
<dbReference type="PANTHER" id="PTHR43086:SF2">
    <property type="entry name" value="HYDROXYSTEROID DEHYDROGENASE-LIKE PROTEIN 1"/>
    <property type="match status" value="1"/>
</dbReference>
<keyword evidence="2" id="KW-0444">Lipid biosynthesis</keyword>
<keyword evidence="3" id="KW-0276">Fatty acid metabolism</keyword>
<dbReference type="GO" id="GO:0005783">
    <property type="term" value="C:endoplasmic reticulum"/>
    <property type="evidence" value="ECO:0007669"/>
    <property type="project" value="TreeGrafter"/>
</dbReference>
<evidence type="ECO:0000256" key="6">
    <source>
        <dbReference type="ARBA" id="ARBA00023002"/>
    </source>
</evidence>
<dbReference type="Gene3D" id="3.40.50.720">
    <property type="entry name" value="NAD(P)-binding Rossmann-like Domain"/>
    <property type="match status" value="1"/>
</dbReference>
<dbReference type="InterPro" id="IPR002347">
    <property type="entry name" value="SDR_fam"/>
</dbReference>
<dbReference type="Pfam" id="PF00106">
    <property type="entry name" value="adh_short"/>
    <property type="match status" value="1"/>
</dbReference>
<gene>
    <name evidence="10" type="ORF">MENT_LOCUS23552</name>
</gene>
<organism evidence="10 11">
    <name type="scientific">Meloidogyne enterolobii</name>
    <name type="common">Root-knot nematode worm</name>
    <name type="synonym">Meloidogyne mayaguensis</name>
    <dbReference type="NCBI Taxonomy" id="390850"/>
    <lineage>
        <taxon>Eukaryota</taxon>
        <taxon>Metazoa</taxon>
        <taxon>Ecdysozoa</taxon>
        <taxon>Nematoda</taxon>
        <taxon>Chromadorea</taxon>
        <taxon>Rhabditida</taxon>
        <taxon>Tylenchina</taxon>
        <taxon>Tylenchomorpha</taxon>
        <taxon>Tylenchoidea</taxon>
        <taxon>Meloidogynidae</taxon>
        <taxon>Meloidogyninae</taxon>
        <taxon>Meloidogyne</taxon>
    </lineage>
</organism>
<evidence type="ECO:0000256" key="1">
    <source>
        <dbReference type="ARBA" id="ARBA00005194"/>
    </source>
</evidence>
<keyword evidence="5" id="KW-0752">Steroid biosynthesis</keyword>
<evidence type="ECO:0000256" key="5">
    <source>
        <dbReference type="ARBA" id="ARBA00022955"/>
    </source>
</evidence>
<evidence type="ECO:0000256" key="7">
    <source>
        <dbReference type="ARBA" id="ARBA00023098"/>
    </source>
</evidence>
<dbReference type="OrthoDB" id="5545019at2759"/>
<dbReference type="GO" id="GO:0016491">
    <property type="term" value="F:oxidoreductase activity"/>
    <property type="evidence" value="ECO:0007669"/>
    <property type="project" value="UniProtKB-KW"/>
</dbReference>
<dbReference type="PRINTS" id="PR00081">
    <property type="entry name" value="GDHRDH"/>
</dbReference>
<evidence type="ECO:0000256" key="8">
    <source>
        <dbReference type="ARBA" id="ARBA00023160"/>
    </source>
</evidence>
<sequence>MSYEFPERFERVHGGIRRVADITLINTFPTTILSHHILQQMAKRNRGVVVNVASSAANFDWFYLAVYSATKKYVTCLSSILRKEYADTNIYIQTVCPMMVATKMAKIRRSSFFTPSPEKFAIEAVRSIGLTDETTGCLAHQIQAEIMFGYIPDYFLSKFVRDNSLDTRKRALKKIENSAKTE</sequence>
<dbReference type="EMBL" id="CAJEWN010000194">
    <property type="protein sequence ID" value="CAD2172018.1"/>
    <property type="molecule type" value="Genomic_DNA"/>
</dbReference>
<name>A0A6V7VC73_MELEN</name>
<proteinExistence type="inferred from homology"/>
<protein>
    <submittedName>
        <fullName evidence="10">Uncharacterized protein</fullName>
    </submittedName>
</protein>
<keyword evidence="4" id="KW-0521">NADP</keyword>
<dbReference type="InterPro" id="IPR036291">
    <property type="entry name" value="NAD(P)-bd_dom_sf"/>
</dbReference>
<evidence type="ECO:0000256" key="3">
    <source>
        <dbReference type="ARBA" id="ARBA00022832"/>
    </source>
</evidence>
<keyword evidence="8" id="KW-0275">Fatty acid biosynthesis</keyword>
<dbReference type="GO" id="GO:0006694">
    <property type="term" value="P:steroid biosynthetic process"/>
    <property type="evidence" value="ECO:0007669"/>
    <property type="project" value="UniProtKB-KW"/>
</dbReference>
<evidence type="ECO:0000256" key="4">
    <source>
        <dbReference type="ARBA" id="ARBA00022857"/>
    </source>
</evidence>
<keyword evidence="6" id="KW-0560">Oxidoreductase</keyword>
<evidence type="ECO:0000256" key="2">
    <source>
        <dbReference type="ARBA" id="ARBA00022516"/>
    </source>
</evidence>
<dbReference type="InterPro" id="IPR020904">
    <property type="entry name" value="Sc_DH/Rdtase_CS"/>
</dbReference>
<keyword evidence="7" id="KW-0443">Lipid metabolism</keyword>
<evidence type="ECO:0000313" key="10">
    <source>
        <dbReference type="EMBL" id="CAD2172018.1"/>
    </source>
</evidence>
<dbReference type="GO" id="GO:0030497">
    <property type="term" value="P:fatty acid elongation"/>
    <property type="evidence" value="ECO:0007669"/>
    <property type="project" value="TreeGrafter"/>
</dbReference>
<dbReference type="PROSITE" id="PS00061">
    <property type="entry name" value="ADH_SHORT"/>
    <property type="match status" value="1"/>
</dbReference>
<evidence type="ECO:0000256" key="9">
    <source>
        <dbReference type="ARBA" id="ARBA00038261"/>
    </source>
</evidence>
<dbReference type="AlphaFoldDB" id="A0A6V7VC73"/>
<comment type="caution">
    <text evidence="10">The sequence shown here is derived from an EMBL/GenBank/DDBJ whole genome shotgun (WGS) entry which is preliminary data.</text>
</comment>
<dbReference type="PANTHER" id="PTHR43086">
    <property type="entry name" value="VERY-LONG-CHAIN 3-OXOOACYL-COA REDUCTASE"/>
    <property type="match status" value="1"/>
</dbReference>
<dbReference type="Proteomes" id="UP000580250">
    <property type="component" value="Unassembled WGS sequence"/>
</dbReference>
<reference evidence="10 11" key="1">
    <citation type="submission" date="2020-08" db="EMBL/GenBank/DDBJ databases">
        <authorList>
            <person name="Koutsovoulos G."/>
            <person name="Danchin GJ E."/>
        </authorList>
    </citation>
    <scope>NUCLEOTIDE SEQUENCE [LARGE SCALE GENOMIC DNA]</scope>
</reference>
<comment type="pathway">
    <text evidence="1">Lipid metabolism; fatty acid biosynthesis.</text>
</comment>